<dbReference type="SUPFAM" id="SSF51182">
    <property type="entry name" value="RmlC-like cupins"/>
    <property type="match status" value="1"/>
</dbReference>
<dbReference type="AlphaFoldDB" id="A0A140E5U8"/>
<gene>
    <name evidence="3" type="ORF">JT25_020145</name>
</gene>
<dbReference type="KEGG" id="mdn:JT25_020145"/>
<evidence type="ECO:0000256" key="1">
    <source>
        <dbReference type="ARBA" id="ARBA00022723"/>
    </source>
</evidence>
<organism evidence="3 4">
    <name type="scientific">Methylomonas denitrificans</name>
    <dbReference type="NCBI Taxonomy" id="1538553"/>
    <lineage>
        <taxon>Bacteria</taxon>
        <taxon>Pseudomonadati</taxon>
        <taxon>Pseudomonadota</taxon>
        <taxon>Gammaproteobacteria</taxon>
        <taxon>Methylococcales</taxon>
        <taxon>Methylococcaceae</taxon>
        <taxon>Methylomonas</taxon>
    </lineage>
</organism>
<dbReference type="InterPro" id="IPR013096">
    <property type="entry name" value="Cupin_2"/>
</dbReference>
<sequence length="113" mass="12668">MQAIDRSSAEHYHWGNACDGWHLVKRADMSVISERVPPGASEVRHFHASARQFFYILRGDAIMEKNGKRIKLSEGQGIEVAPGTPHQFRNESSADVQFLVISHPATLSDRVEV</sequence>
<accession>A0A140E5U8</accession>
<dbReference type="InterPro" id="IPR011051">
    <property type="entry name" value="RmlC_Cupin_sf"/>
</dbReference>
<dbReference type="Pfam" id="PF07883">
    <property type="entry name" value="Cupin_2"/>
    <property type="match status" value="1"/>
</dbReference>
<dbReference type="PANTHER" id="PTHR35848:SF9">
    <property type="entry name" value="SLL1358 PROTEIN"/>
    <property type="match status" value="1"/>
</dbReference>
<evidence type="ECO:0000313" key="4">
    <source>
        <dbReference type="Proteomes" id="UP000030512"/>
    </source>
</evidence>
<dbReference type="Proteomes" id="UP000030512">
    <property type="component" value="Chromosome"/>
</dbReference>
<dbReference type="InterPro" id="IPR051610">
    <property type="entry name" value="GPI/OXD"/>
</dbReference>
<protein>
    <submittedName>
        <fullName evidence="3">Cupin</fullName>
    </submittedName>
</protein>
<dbReference type="STRING" id="1538553.JT25_020145"/>
<dbReference type="PANTHER" id="PTHR35848">
    <property type="entry name" value="OXALATE-BINDING PROTEIN"/>
    <property type="match status" value="1"/>
</dbReference>
<evidence type="ECO:0000313" key="3">
    <source>
        <dbReference type="EMBL" id="AMK78772.1"/>
    </source>
</evidence>
<dbReference type="RefSeq" id="WP_036273946.1">
    <property type="nucleotide sequence ID" value="NZ_CP014476.1"/>
</dbReference>
<reference evidence="3 4" key="1">
    <citation type="journal article" date="2015" name="Environ. Microbiol.">
        <title>Methane oxidation coupled to nitrate reduction under hypoxia by the Gammaproteobacterium Methylomonas denitrificans, sp. nov. type strain FJG1.</title>
        <authorList>
            <person name="Kits K.D."/>
            <person name="Klotz M.G."/>
            <person name="Stein L.Y."/>
        </authorList>
    </citation>
    <scope>NUCLEOTIDE SEQUENCE [LARGE SCALE GENOMIC DNA]</scope>
    <source>
        <strain evidence="3 4">FJG1</strain>
    </source>
</reference>
<feature type="domain" description="Cupin type-2" evidence="2">
    <location>
        <begin position="34"/>
        <end position="101"/>
    </location>
</feature>
<keyword evidence="4" id="KW-1185">Reference proteome</keyword>
<proteinExistence type="predicted"/>
<name>A0A140E5U8_9GAMM</name>
<evidence type="ECO:0000259" key="2">
    <source>
        <dbReference type="Pfam" id="PF07883"/>
    </source>
</evidence>
<dbReference type="EMBL" id="CP014476">
    <property type="protein sequence ID" value="AMK78772.1"/>
    <property type="molecule type" value="Genomic_DNA"/>
</dbReference>
<dbReference type="Gene3D" id="2.60.120.10">
    <property type="entry name" value="Jelly Rolls"/>
    <property type="match status" value="1"/>
</dbReference>
<dbReference type="InterPro" id="IPR014710">
    <property type="entry name" value="RmlC-like_jellyroll"/>
</dbReference>
<dbReference type="GO" id="GO:0046872">
    <property type="term" value="F:metal ion binding"/>
    <property type="evidence" value="ECO:0007669"/>
    <property type="project" value="UniProtKB-KW"/>
</dbReference>
<keyword evidence="1" id="KW-0479">Metal-binding</keyword>
<dbReference type="OrthoDB" id="9806121at2"/>